<reference evidence="1" key="1">
    <citation type="submission" date="2023-10" db="EMBL/GenBank/DDBJ databases">
        <authorList>
            <person name="Hackl T."/>
        </authorList>
    </citation>
    <scope>NUCLEOTIDE SEQUENCE</scope>
</reference>
<evidence type="ECO:0000313" key="1">
    <source>
        <dbReference type="EMBL" id="CAJ2504710.1"/>
    </source>
</evidence>
<gene>
    <name evidence="1" type="ORF">KHLLAP_LOCUS5178</name>
</gene>
<organism evidence="1 2">
    <name type="scientific">Anthostomella pinea</name>
    <dbReference type="NCBI Taxonomy" id="933095"/>
    <lineage>
        <taxon>Eukaryota</taxon>
        <taxon>Fungi</taxon>
        <taxon>Dikarya</taxon>
        <taxon>Ascomycota</taxon>
        <taxon>Pezizomycotina</taxon>
        <taxon>Sordariomycetes</taxon>
        <taxon>Xylariomycetidae</taxon>
        <taxon>Xylariales</taxon>
        <taxon>Xylariaceae</taxon>
        <taxon>Anthostomella</taxon>
    </lineage>
</organism>
<sequence length="237" mass="26931">MATTTEASLNERLLTAKCSRRACLAALRGGEVEQALGDPVYRLCLIRGIRYHYGLGEELRGTLPVFNRALNARSIMSNVIASFEGCPDDEVPYCVWHPETALQETYRELARRYPKMVYQVGRACAVAGYTQLYTQLYNELDILPDVHIAQEARKCGNLAIFEDIMSWTVRYSIMNDYTLSTNLDKPHSAHLNGDTCARWILDVKQGFKDADCEYEEEDGKLVSMGVWDEQGYDDNMF</sequence>
<accession>A0AAI8YH66</accession>
<comment type="caution">
    <text evidence="1">The sequence shown here is derived from an EMBL/GenBank/DDBJ whole genome shotgun (WGS) entry which is preliminary data.</text>
</comment>
<dbReference type="AlphaFoldDB" id="A0AAI8YH66"/>
<name>A0AAI8YH66_9PEZI</name>
<dbReference type="EMBL" id="CAUWAG010000007">
    <property type="protein sequence ID" value="CAJ2504710.1"/>
    <property type="molecule type" value="Genomic_DNA"/>
</dbReference>
<keyword evidence="2" id="KW-1185">Reference proteome</keyword>
<dbReference type="Proteomes" id="UP001295740">
    <property type="component" value="Unassembled WGS sequence"/>
</dbReference>
<protein>
    <submittedName>
        <fullName evidence="1">Uu.00g121040.m01.CDS01</fullName>
    </submittedName>
</protein>
<proteinExistence type="predicted"/>
<evidence type="ECO:0000313" key="2">
    <source>
        <dbReference type="Proteomes" id="UP001295740"/>
    </source>
</evidence>